<evidence type="ECO:0000313" key="3">
    <source>
        <dbReference type="Proteomes" id="UP001626550"/>
    </source>
</evidence>
<dbReference type="AlphaFoldDB" id="A0ABD2PU46"/>
<dbReference type="Proteomes" id="UP001626550">
    <property type="component" value="Unassembled WGS sequence"/>
</dbReference>
<feature type="compositionally biased region" description="Basic residues" evidence="1">
    <location>
        <begin position="159"/>
        <end position="170"/>
    </location>
</feature>
<gene>
    <name evidence="2" type="ORF">Ciccas_010427</name>
</gene>
<evidence type="ECO:0000256" key="1">
    <source>
        <dbReference type="SAM" id="MobiDB-lite"/>
    </source>
</evidence>
<sequence>MTPTDPASLQHRSSFSFNLADADQFLSLACGITNGTDVSSAQLFDNLGSEQLIKANENWNGLSSDLVDHGCKNGKSVRFKENSDGSIAHNVCPLIVYETARRILRKDRIWEFSARRRSMAKLLKNFANFDEYASSSDDEDCYSGQKSTDPPKLPSESLRKRRNRRRRRKNGTIQHKDSILIAACPIHFTESSAV</sequence>
<accession>A0ABD2PU46</accession>
<comment type="caution">
    <text evidence="2">The sequence shown here is derived from an EMBL/GenBank/DDBJ whole genome shotgun (WGS) entry which is preliminary data.</text>
</comment>
<evidence type="ECO:0000313" key="2">
    <source>
        <dbReference type="EMBL" id="KAL3310997.1"/>
    </source>
</evidence>
<proteinExistence type="predicted"/>
<organism evidence="2 3">
    <name type="scientific">Cichlidogyrus casuarinus</name>
    <dbReference type="NCBI Taxonomy" id="1844966"/>
    <lineage>
        <taxon>Eukaryota</taxon>
        <taxon>Metazoa</taxon>
        <taxon>Spiralia</taxon>
        <taxon>Lophotrochozoa</taxon>
        <taxon>Platyhelminthes</taxon>
        <taxon>Monogenea</taxon>
        <taxon>Monopisthocotylea</taxon>
        <taxon>Dactylogyridea</taxon>
        <taxon>Ancyrocephalidae</taxon>
        <taxon>Cichlidogyrus</taxon>
    </lineage>
</organism>
<feature type="region of interest" description="Disordered" evidence="1">
    <location>
        <begin position="133"/>
        <end position="172"/>
    </location>
</feature>
<name>A0ABD2PU46_9PLAT</name>
<reference evidence="2 3" key="1">
    <citation type="submission" date="2024-11" db="EMBL/GenBank/DDBJ databases">
        <title>Adaptive evolution of stress response genes in parasites aligns with host niche diversity.</title>
        <authorList>
            <person name="Hahn C."/>
            <person name="Resl P."/>
        </authorList>
    </citation>
    <scope>NUCLEOTIDE SEQUENCE [LARGE SCALE GENOMIC DNA]</scope>
    <source>
        <strain evidence="2">EGGRZ-B1_66</strain>
        <tissue evidence="2">Body</tissue>
    </source>
</reference>
<dbReference type="EMBL" id="JBJKFK010002511">
    <property type="protein sequence ID" value="KAL3310997.1"/>
    <property type="molecule type" value="Genomic_DNA"/>
</dbReference>
<protein>
    <submittedName>
        <fullName evidence="2">Uncharacterized protein</fullName>
    </submittedName>
</protein>
<keyword evidence="3" id="KW-1185">Reference proteome</keyword>